<accession>A0A1Z4M309</accession>
<keyword evidence="1" id="KW-0614">Plasmid</keyword>
<geneLocation type="plasmid" evidence="2">
    <name>Plasmid2 dna</name>
</geneLocation>
<protein>
    <submittedName>
        <fullName evidence="1">Uncharacterized protein</fullName>
    </submittedName>
</protein>
<name>A0A1Z4M309_9CYAN</name>
<dbReference type="Proteomes" id="UP000218418">
    <property type="component" value="Plasmid plasmid2"/>
</dbReference>
<dbReference type="AlphaFoldDB" id="A0A1Z4M309"/>
<sequence>MLSTKQTSFAKRNRTKKSYGFTLNEEQMETLKRNNPNLNLSQFFDDLVKEENAKQERCNIFPFKELKEEGWRGVTFENKEEEKQFDNFFGLNEYYYDEDKE</sequence>
<proteinExistence type="predicted"/>
<reference evidence="1 2" key="1">
    <citation type="submission" date="2017-06" db="EMBL/GenBank/DDBJ databases">
        <title>Genome sequencing of cyanobaciteial culture collection at National Institute for Environmental Studies (NIES).</title>
        <authorList>
            <person name="Hirose Y."/>
            <person name="Shimura Y."/>
            <person name="Fujisawa T."/>
            <person name="Nakamura Y."/>
            <person name="Kawachi M."/>
        </authorList>
    </citation>
    <scope>NUCLEOTIDE SEQUENCE [LARGE SCALE GENOMIC DNA]</scope>
    <source>
        <strain evidence="1 2">NIES-267</strain>
        <plasmid evidence="2">Plasmid2 dna</plasmid>
    </source>
</reference>
<evidence type="ECO:0000313" key="1">
    <source>
        <dbReference type="EMBL" id="BAY87835.1"/>
    </source>
</evidence>
<dbReference type="EMBL" id="AP018229">
    <property type="protein sequence ID" value="BAY87835.1"/>
    <property type="molecule type" value="Genomic_DNA"/>
</dbReference>
<keyword evidence="2" id="KW-1185">Reference proteome</keyword>
<evidence type="ECO:0000313" key="2">
    <source>
        <dbReference type="Proteomes" id="UP000218418"/>
    </source>
</evidence>
<organism evidence="1 2">
    <name type="scientific">Calothrix parasitica NIES-267</name>
    <dbReference type="NCBI Taxonomy" id="1973488"/>
    <lineage>
        <taxon>Bacteria</taxon>
        <taxon>Bacillati</taxon>
        <taxon>Cyanobacteriota</taxon>
        <taxon>Cyanophyceae</taxon>
        <taxon>Nostocales</taxon>
        <taxon>Calotrichaceae</taxon>
        <taxon>Calothrix</taxon>
    </lineage>
</organism>
<gene>
    <name evidence="1" type="ORF">NIES267_73590</name>
</gene>